<accession>A0ABW6J652</accession>
<name>A0ABW6J652_STRWE</name>
<organism evidence="6 7">
    <name type="scientific">Streptomyces wedmorensis</name>
    <dbReference type="NCBI Taxonomy" id="43759"/>
    <lineage>
        <taxon>Bacteria</taxon>
        <taxon>Bacillati</taxon>
        <taxon>Actinomycetota</taxon>
        <taxon>Actinomycetes</taxon>
        <taxon>Kitasatosporales</taxon>
        <taxon>Streptomycetaceae</taxon>
        <taxon>Streptomyces</taxon>
    </lineage>
</organism>
<feature type="compositionally biased region" description="Low complexity" evidence="2">
    <location>
        <begin position="431"/>
        <end position="455"/>
    </location>
</feature>
<keyword evidence="7" id="KW-1185">Reference proteome</keyword>
<feature type="region of interest" description="Disordered" evidence="2">
    <location>
        <begin position="1"/>
        <end position="86"/>
    </location>
</feature>
<dbReference type="Proteomes" id="UP001600424">
    <property type="component" value="Unassembled WGS sequence"/>
</dbReference>
<feature type="domain" description="Cell envelope-related transcriptional attenuator" evidence="4">
    <location>
        <begin position="178"/>
        <end position="339"/>
    </location>
</feature>
<dbReference type="PANTHER" id="PTHR33392">
    <property type="entry name" value="POLYISOPRENYL-TEICHOIC ACID--PEPTIDOGLYCAN TEICHOIC ACID TRANSFERASE TAGU"/>
    <property type="match status" value="1"/>
</dbReference>
<dbReference type="RefSeq" id="WP_386253022.1">
    <property type="nucleotide sequence ID" value="NZ_JBHTRV010000049.1"/>
</dbReference>
<evidence type="ECO:0000313" key="7">
    <source>
        <dbReference type="Proteomes" id="UP001600424"/>
    </source>
</evidence>
<dbReference type="NCBIfam" id="TIGR00350">
    <property type="entry name" value="lytR_cpsA_psr"/>
    <property type="match status" value="1"/>
</dbReference>
<keyword evidence="3" id="KW-0812">Transmembrane</keyword>
<dbReference type="InterPro" id="IPR027381">
    <property type="entry name" value="LytR/CpsA/Psr_C"/>
</dbReference>
<dbReference type="EMBL" id="JBHTRV010000049">
    <property type="protein sequence ID" value="MFE5985369.1"/>
    <property type="molecule type" value="Genomic_DNA"/>
</dbReference>
<dbReference type="InterPro" id="IPR004474">
    <property type="entry name" value="LytR_CpsA_psr"/>
</dbReference>
<gene>
    <name evidence="6" type="ORF">ACFQ63_37425</name>
</gene>
<dbReference type="Pfam" id="PF03816">
    <property type="entry name" value="LytR_cpsA_psr"/>
    <property type="match status" value="1"/>
</dbReference>
<evidence type="ECO:0000256" key="2">
    <source>
        <dbReference type="SAM" id="MobiDB-lite"/>
    </source>
</evidence>
<comment type="caution">
    <text evidence="6">The sequence shown here is derived from an EMBL/GenBank/DDBJ whole genome shotgun (WGS) entry which is preliminary data.</text>
</comment>
<feature type="compositionally biased region" description="Basic and acidic residues" evidence="2">
    <location>
        <begin position="9"/>
        <end position="22"/>
    </location>
</feature>
<reference evidence="6 7" key="1">
    <citation type="submission" date="2024-09" db="EMBL/GenBank/DDBJ databases">
        <title>The Natural Products Discovery Center: Release of the First 8490 Sequenced Strains for Exploring Actinobacteria Biosynthetic Diversity.</title>
        <authorList>
            <person name="Kalkreuter E."/>
            <person name="Kautsar S.A."/>
            <person name="Yang D."/>
            <person name="Bader C.D."/>
            <person name="Teijaro C.N."/>
            <person name="Fluegel L."/>
            <person name="Davis C.M."/>
            <person name="Simpson J.R."/>
            <person name="Lauterbach L."/>
            <person name="Steele A.D."/>
            <person name="Gui C."/>
            <person name="Meng S."/>
            <person name="Li G."/>
            <person name="Viehrig K."/>
            <person name="Ye F."/>
            <person name="Su P."/>
            <person name="Kiefer A.F."/>
            <person name="Nichols A."/>
            <person name="Cepeda A.J."/>
            <person name="Yan W."/>
            <person name="Fan B."/>
            <person name="Jiang Y."/>
            <person name="Adhikari A."/>
            <person name="Zheng C.-J."/>
            <person name="Schuster L."/>
            <person name="Cowan T.M."/>
            <person name="Smanski M.J."/>
            <person name="Chevrette M.G."/>
            <person name="De Carvalho L.P.S."/>
            <person name="Shen B."/>
        </authorList>
    </citation>
    <scope>NUCLEOTIDE SEQUENCE [LARGE SCALE GENOMIC DNA]</scope>
    <source>
        <strain evidence="6 7">NPDC056472</strain>
    </source>
</reference>
<keyword evidence="3" id="KW-0472">Membrane</keyword>
<dbReference type="Pfam" id="PF13399">
    <property type="entry name" value="LytR_C"/>
    <property type="match status" value="1"/>
</dbReference>
<sequence length="591" mass="62170">MGQNSVRGEGTRKRVPRARELGWDDDLYGAGEATGAGREPSDEEVADADAPASGRAARRRGDGAAGGTGGGKGAGGRAAARRRAKKTGKRKVLRWTAITLSLLILGTAGAGYLYYEHLNGNIRGGARAGGDSGVKKAAPNALGDTPLNILLIGSDSRADAKNVALGGGKNLRENKPLADVQMLLHVSADRKNASVVSIPRDTIVPIPECRSADGKETFRATTDQPINETLGRGGPGCTLTTWESLTGVYVDHWIMVDFAGVVAMADEVGGVPVCVKSGVSDHPTKAQPGGSGLKLPEGTHEVKGKQALQWLRTRHAFGSDQMRAKAQHMYMNGMVEKLQKQNAWTDTGRLMGLAETATQALQVSDEIKSVSGLFDLSMQLKNVKLDRLTTANIPTTEWSQDKNKNVLVKKSADKMFAMLRDDVAFDKNGDPAGTKPKPTASAKPKATAESPGTLGVTVVNGTGGDAEPAVEGRARTIAELLQGKGFTRAESSNEGGSRADTVVTYPKADADQGKANALSVAKALGLPDSAVRADAKAEGITLIVGSDWREGTVYKKPAGEAGDIPDGAEVLRADTKDCMYIFDPYKWDGKS</sequence>
<comment type="similarity">
    <text evidence="1">Belongs to the LytR/CpsA/Psr (LCP) family.</text>
</comment>
<protein>
    <submittedName>
        <fullName evidence="6">LCP family protein</fullName>
    </submittedName>
</protein>
<evidence type="ECO:0000256" key="1">
    <source>
        <dbReference type="ARBA" id="ARBA00006068"/>
    </source>
</evidence>
<keyword evidence="3" id="KW-1133">Transmembrane helix</keyword>
<proteinExistence type="inferred from homology"/>
<dbReference type="InterPro" id="IPR050922">
    <property type="entry name" value="LytR/CpsA/Psr_CW_biosynth"/>
</dbReference>
<dbReference type="PANTHER" id="PTHR33392:SF6">
    <property type="entry name" value="POLYISOPRENYL-TEICHOIC ACID--PEPTIDOGLYCAN TEICHOIC ACID TRANSFERASE TAGU"/>
    <property type="match status" value="1"/>
</dbReference>
<feature type="transmembrane region" description="Helical" evidence="3">
    <location>
        <begin position="92"/>
        <end position="115"/>
    </location>
</feature>
<feature type="domain" description="LytR/CpsA/Psr regulator C-terminal" evidence="5">
    <location>
        <begin position="455"/>
        <end position="548"/>
    </location>
</feature>
<feature type="region of interest" description="Disordered" evidence="2">
    <location>
        <begin position="426"/>
        <end position="455"/>
    </location>
</feature>
<dbReference type="Gene3D" id="3.30.70.2390">
    <property type="match status" value="1"/>
</dbReference>
<dbReference type="Gene3D" id="3.40.630.190">
    <property type="entry name" value="LCP protein"/>
    <property type="match status" value="1"/>
</dbReference>
<evidence type="ECO:0000313" key="6">
    <source>
        <dbReference type="EMBL" id="MFE5985369.1"/>
    </source>
</evidence>
<feature type="compositionally biased region" description="Gly residues" evidence="2">
    <location>
        <begin position="63"/>
        <end position="76"/>
    </location>
</feature>
<evidence type="ECO:0000256" key="3">
    <source>
        <dbReference type="SAM" id="Phobius"/>
    </source>
</evidence>
<evidence type="ECO:0000259" key="5">
    <source>
        <dbReference type="Pfam" id="PF13399"/>
    </source>
</evidence>
<evidence type="ECO:0000259" key="4">
    <source>
        <dbReference type="Pfam" id="PF03816"/>
    </source>
</evidence>